<dbReference type="SMART" id="SM00822">
    <property type="entry name" value="PKS_KR"/>
    <property type="match status" value="1"/>
</dbReference>
<reference evidence="4" key="1">
    <citation type="journal article" date="2015" name="Nature">
        <title>Complex archaea that bridge the gap between prokaryotes and eukaryotes.</title>
        <authorList>
            <person name="Spang A."/>
            <person name="Saw J.H."/>
            <person name="Jorgensen S.L."/>
            <person name="Zaremba-Niedzwiedzka K."/>
            <person name="Martijn J."/>
            <person name="Lind A.E."/>
            <person name="van Eijk R."/>
            <person name="Schleper C."/>
            <person name="Guy L."/>
            <person name="Ettema T.J."/>
        </authorList>
    </citation>
    <scope>NUCLEOTIDE SEQUENCE</scope>
</reference>
<dbReference type="SUPFAM" id="SSF51735">
    <property type="entry name" value="NAD(P)-binding Rossmann-fold domains"/>
    <property type="match status" value="1"/>
</dbReference>
<dbReference type="InterPro" id="IPR057326">
    <property type="entry name" value="KR_dom"/>
</dbReference>
<sequence length="272" mass="29048">MTALNAQTAAITGAASGIGLALAELLAQKGFSLALADINADALDQLADKLRSGGCSVSVHPLDVADRQAVEQFAGDAAAFHGRIDMLFNNAGVALSETVEQVSYDDFEWIMGINFWGVVYGTKAFLPIMRRQNGGHIVNISSIFGIIGVPTQSAYNASKFAVKGFTEALRQELASSPIKVSCVHPGGIKTNIARNARFYTDMNGGKDMQQAISGFDKLARTDAATAAKVIMEGVEGNRKRIMIGSDAKFLDLIQRLMPASYERILARLTKSS</sequence>
<protein>
    <recommendedName>
        <fullName evidence="3">Ketoreductase domain-containing protein</fullName>
    </recommendedName>
</protein>
<comment type="caution">
    <text evidence="4">The sequence shown here is derived from an EMBL/GenBank/DDBJ whole genome shotgun (WGS) entry which is preliminary data.</text>
</comment>
<comment type="similarity">
    <text evidence="1">Belongs to the short-chain dehydrogenases/reductases (SDR) family.</text>
</comment>
<evidence type="ECO:0000256" key="2">
    <source>
        <dbReference type="ARBA" id="ARBA00023002"/>
    </source>
</evidence>
<dbReference type="PANTHER" id="PTHR43391:SF82">
    <property type="entry name" value="OXIDOREDUCTASE SADH-RELATED"/>
    <property type="match status" value="1"/>
</dbReference>
<dbReference type="Gene3D" id="3.40.50.720">
    <property type="entry name" value="NAD(P)-binding Rossmann-like Domain"/>
    <property type="match status" value="1"/>
</dbReference>
<dbReference type="GO" id="GO:0016491">
    <property type="term" value="F:oxidoreductase activity"/>
    <property type="evidence" value="ECO:0007669"/>
    <property type="project" value="UniProtKB-KW"/>
</dbReference>
<gene>
    <name evidence="4" type="ORF">LCGC14_0032380</name>
</gene>
<name>A0A0F9WBJ8_9ZZZZ</name>
<dbReference type="PROSITE" id="PS00061">
    <property type="entry name" value="ADH_SHORT"/>
    <property type="match status" value="1"/>
</dbReference>
<dbReference type="FunFam" id="3.40.50.720:FF:000084">
    <property type="entry name" value="Short-chain dehydrogenase reductase"/>
    <property type="match status" value="1"/>
</dbReference>
<accession>A0A0F9WBJ8</accession>
<dbReference type="PRINTS" id="PR00081">
    <property type="entry name" value="GDHRDH"/>
</dbReference>
<evidence type="ECO:0000256" key="1">
    <source>
        <dbReference type="ARBA" id="ARBA00006484"/>
    </source>
</evidence>
<dbReference type="CDD" id="cd05233">
    <property type="entry name" value="SDR_c"/>
    <property type="match status" value="1"/>
</dbReference>
<dbReference type="Pfam" id="PF00106">
    <property type="entry name" value="adh_short"/>
    <property type="match status" value="1"/>
</dbReference>
<dbReference type="EMBL" id="LAZR01000006">
    <property type="protein sequence ID" value="KKO09743.1"/>
    <property type="molecule type" value="Genomic_DNA"/>
</dbReference>
<organism evidence="4">
    <name type="scientific">marine sediment metagenome</name>
    <dbReference type="NCBI Taxonomy" id="412755"/>
    <lineage>
        <taxon>unclassified sequences</taxon>
        <taxon>metagenomes</taxon>
        <taxon>ecological metagenomes</taxon>
    </lineage>
</organism>
<dbReference type="InterPro" id="IPR036291">
    <property type="entry name" value="NAD(P)-bd_dom_sf"/>
</dbReference>
<dbReference type="PRINTS" id="PR00080">
    <property type="entry name" value="SDRFAMILY"/>
</dbReference>
<dbReference type="AlphaFoldDB" id="A0A0F9WBJ8"/>
<dbReference type="PANTHER" id="PTHR43391">
    <property type="entry name" value="RETINOL DEHYDROGENASE-RELATED"/>
    <property type="match status" value="1"/>
</dbReference>
<dbReference type="InterPro" id="IPR020904">
    <property type="entry name" value="Sc_DH/Rdtase_CS"/>
</dbReference>
<dbReference type="InterPro" id="IPR002347">
    <property type="entry name" value="SDR_fam"/>
</dbReference>
<evidence type="ECO:0000259" key="3">
    <source>
        <dbReference type="SMART" id="SM00822"/>
    </source>
</evidence>
<proteinExistence type="inferred from homology"/>
<evidence type="ECO:0000313" key="4">
    <source>
        <dbReference type="EMBL" id="KKO09743.1"/>
    </source>
</evidence>
<keyword evidence="2" id="KW-0560">Oxidoreductase</keyword>
<feature type="domain" description="Ketoreductase" evidence="3">
    <location>
        <begin position="7"/>
        <end position="191"/>
    </location>
</feature>